<accession>A0ABT9TMP9</accession>
<name>A0ABT9TMP9_PAENI</name>
<comment type="similarity">
    <text evidence="1">Belongs to the ArsC family.</text>
</comment>
<proteinExistence type="inferred from homology"/>
<dbReference type="CDD" id="cd02976">
    <property type="entry name" value="NrdH"/>
    <property type="match status" value="1"/>
</dbReference>
<dbReference type="InterPro" id="IPR036249">
    <property type="entry name" value="Thioredoxin-like_sf"/>
</dbReference>
<dbReference type="Pfam" id="PF00462">
    <property type="entry name" value="Glutaredoxin"/>
    <property type="match status" value="1"/>
</dbReference>
<protein>
    <submittedName>
        <fullName evidence="3">Glutaredoxin-like protein NrdH</fullName>
    </submittedName>
</protein>
<reference evidence="3 4" key="1">
    <citation type="submission" date="2023-07" db="EMBL/GenBank/DDBJ databases">
        <title>Sorghum-associated microbial communities from plants grown in Nebraska, USA.</title>
        <authorList>
            <person name="Schachtman D."/>
        </authorList>
    </citation>
    <scope>NUCLEOTIDE SEQUENCE [LARGE SCALE GENOMIC DNA]</scope>
    <source>
        <strain evidence="3 4">CC523</strain>
    </source>
</reference>
<evidence type="ECO:0000256" key="1">
    <source>
        <dbReference type="PROSITE-ProRule" id="PRU01282"/>
    </source>
</evidence>
<evidence type="ECO:0000313" key="3">
    <source>
        <dbReference type="EMBL" id="MDQ0102326.1"/>
    </source>
</evidence>
<dbReference type="EMBL" id="JAUSSW010000004">
    <property type="protein sequence ID" value="MDQ0102326.1"/>
    <property type="molecule type" value="Genomic_DNA"/>
</dbReference>
<comment type="caution">
    <text evidence="3">The sequence shown here is derived from an EMBL/GenBank/DDBJ whole genome shotgun (WGS) entry which is preliminary data.</text>
</comment>
<evidence type="ECO:0000259" key="2">
    <source>
        <dbReference type="Pfam" id="PF00462"/>
    </source>
</evidence>
<evidence type="ECO:0000313" key="4">
    <source>
        <dbReference type="Proteomes" id="UP001244563"/>
    </source>
</evidence>
<dbReference type="PROSITE" id="PS51353">
    <property type="entry name" value="ARSC"/>
    <property type="match status" value="1"/>
</dbReference>
<feature type="domain" description="Glutaredoxin" evidence="2">
    <location>
        <begin position="4"/>
        <end position="57"/>
    </location>
</feature>
<organism evidence="3 4">
    <name type="scientific">Paenarthrobacter nicotinovorans</name>
    <name type="common">Arthrobacter nicotinovorans</name>
    <dbReference type="NCBI Taxonomy" id="29320"/>
    <lineage>
        <taxon>Bacteria</taxon>
        <taxon>Bacillati</taxon>
        <taxon>Actinomycetota</taxon>
        <taxon>Actinomycetes</taxon>
        <taxon>Micrococcales</taxon>
        <taxon>Micrococcaceae</taxon>
        <taxon>Paenarthrobacter</taxon>
    </lineage>
</organism>
<dbReference type="Gene3D" id="3.40.30.10">
    <property type="entry name" value="Glutaredoxin"/>
    <property type="match status" value="1"/>
</dbReference>
<dbReference type="InterPro" id="IPR002109">
    <property type="entry name" value="Glutaredoxin"/>
</dbReference>
<dbReference type="InterPro" id="IPR006660">
    <property type="entry name" value="Arsenate_reductase-like"/>
</dbReference>
<gene>
    <name evidence="3" type="ORF">J2T10_001972</name>
</gene>
<dbReference type="SUPFAM" id="SSF52833">
    <property type="entry name" value="Thioredoxin-like"/>
    <property type="match status" value="1"/>
</dbReference>
<keyword evidence="4" id="KW-1185">Reference proteome</keyword>
<sequence>MTTVTVYTKPNCQPCKATKRWLDNREIEYTSVDVTTSPADLAAIKELGYEGVPVTIVSNGDPETDLHWHGFHPDNLAKYAGGKQAA</sequence>
<dbReference type="PROSITE" id="PS51354">
    <property type="entry name" value="GLUTAREDOXIN_2"/>
    <property type="match status" value="1"/>
</dbReference>
<dbReference type="Proteomes" id="UP001244563">
    <property type="component" value="Unassembled WGS sequence"/>
</dbReference>